<feature type="domain" description="Lipocalin-like" evidence="3">
    <location>
        <begin position="63"/>
        <end position="155"/>
    </location>
</feature>
<reference evidence="5" key="1">
    <citation type="submission" date="2016-10" db="EMBL/GenBank/DDBJ databases">
        <authorList>
            <person name="Varghese N."/>
            <person name="Submissions S."/>
        </authorList>
    </citation>
    <scope>NUCLEOTIDE SEQUENCE [LARGE SCALE GENOMIC DNA]</scope>
    <source>
        <strain evidence="5">DS-12</strain>
    </source>
</reference>
<evidence type="ECO:0000313" key="4">
    <source>
        <dbReference type="EMBL" id="SFO02077.1"/>
    </source>
</evidence>
<sequence>MKRILSFILPVLFVTFSIHSCAEYTEAETPVTQNPNPNDPDPNPNDPDPNPNDPNPNPTPTIVAKWKKVGITDVQGVDIAYHDHECATIYDYLQFSSNGTAKDVSYLTDCVTTEEDSGSYILNGTTLTMVANDPNGNLMAGDMTILELTNTSLKLKVEPLDFVLLFESY</sequence>
<dbReference type="AlphaFoldDB" id="A0A1I5DSD1"/>
<organism evidence="4 5">
    <name type="scientific">Paenimyroides ummariense</name>
    <dbReference type="NCBI Taxonomy" id="913024"/>
    <lineage>
        <taxon>Bacteria</taxon>
        <taxon>Pseudomonadati</taxon>
        <taxon>Bacteroidota</taxon>
        <taxon>Flavobacteriia</taxon>
        <taxon>Flavobacteriales</taxon>
        <taxon>Flavobacteriaceae</taxon>
        <taxon>Paenimyroides</taxon>
    </lineage>
</organism>
<feature type="chain" id="PRO_5011527361" evidence="2">
    <location>
        <begin position="23"/>
        <end position="169"/>
    </location>
</feature>
<keyword evidence="2" id="KW-0732">Signal</keyword>
<evidence type="ECO:0000313" key="5">
    <source>
        <dbReference type="Proteomes" id="UP000199036"/>
    </source>
</evidence>
<dbReference type="Proteomes" id="UP000199036">
    <property type="component" value="Unassembled WGS sequence"/>
</dbReference>
<feature type="compositionally biased region" description="Pro residues" evidence="1">
    <location>
        <begin position="37"/>
        <end position="59"/>
    </location>
</feature>
<dbReference type="OrthoDB" id="1356223at2"/>
<accession>A0A1I5DSD1</accession>
<proteinExistence type="predicted"/>
<keyword evidence="5" id="KW-1185">Reference proteome</keyword>
<gene>
    <name evidence="4" type="ORF">SAMN05421741_1178</name>
</gene>
<feature type="signal peptide" evidence="2">
    <location>
        <begin position="1"/>
        <end position="22"/>
    </location>
</feature>
<dbReference type="InterPro" id="IPR024311">
    <property type="entry name" value="Lipocalin-like"/>
</dbReference>
<dbReference type="EMBL" id="FOVI01000017">
    <property type="protein sequence ID" value="SFO02077.1"/>
    <property type="molecule type" value="Genomic_DNA"/>
</dbReference>
<protein>
    <submittedName>
        <fullName evidence="4">Lipocalin-like domain-containing protein</fullName>
    </submittedName>
</protein>
<name>A0A1I5DSD1_9FLAO</name>
<dbReference type="Pfam" id="PF13648">
    <property type="entry name" value="Lipocalin_4"/>
    <property type="match status" value="1"/>
</dbReference>
<evidence type="ECO:0000259" key="3">
    <source>
        <dbReference type="Pfam" id="PF13648"/>
    </source>
</evidence>
<dbReference type="RefSeq" id="WP_091524396.1">
    <property type="nucleotide sequence ID" value="NZ_FOVI01000017.1"/>
</dbReference>
<evidence type="ECO:0000256" key="2">
    <source>
        <dbReference type="SAM" id="SignalP"/>
    </source>
</evidence>
<evidence type="ECO:0000256" key="1">
    <source>
        <dbReference type="SAM" id="MobiDB-lite"/>
    </source>
</evidence>
<feature type="region of interest" description="Disordered" evidence="1">
    <location>
        <begin position="27"/>
        <end position="60"/>
    </location>
</feature>